<evidence type="ECO:0000313" key="2">
    <source>
        <dbReference type="Proteomes" id="UP000036681"/>
    </source>
</evidence>
<feature type="region of interest" description="Disordered" evidence="1">
    <location>
        <begin position="1"/>
        <end position="21"/>
    </location>
</feature>
<reference evidence="3" key="1">
    <citation type="submission" date="2017-02" db="UniProtKB">
        <authorList>
            <consortium name="WormBaseParasite"/>
        </authorList>
    </citation>
    <scope>IDENTIFICATION</scope>
</reference>
<evidence type="ECO:0000313" key="3">
    <source>
        <dbReference type="WBParaSite" id="ALUE_0002342601-mRNA-1"/>
    </source>
</evidence>
<feature type="compositionally biased region" description="Polar residues" evidence="1">
    <location>
        <begin position="1"/>
        <end position="20"/>
    </location>
</feature>
<dbReference type="Proteomes" id="UP000036681">
    <property type="component" value="Unplaced"/>
</dbReference>
<organism evidence="2 3">
    <name type="scientific">Ascaris lumbricoides</name>
    <name type="common">Giant roundworm</name>
    <dbReference type="NCBI Taxonomy" id="6252"/>
    <lineage>
        <taxon>Eukaryota</taxon>
        <taxon>Metazoa</taxon>
        <taxon>Ecdysozoa</taxon>
        <taxon>Nematoda</taxon>
        <taxon>Chromadorea</taxon>
        <taxon>Rhabditida</taxon>
        <taxon>Spirurina</taxon>
        <taxon>Ascaridomorpha</taxon>
        <taxon>Ascaridoidea</taxon>
        <taxon>Ascarididae</taxon>
        <taxon>Ascaris</taxon>
    </lineage>
</organism>
<proteinExistence type="predicted"/>
<dbReference type="AlphaFoldDB" id="A0A0M3IXE8"/>
<sequence>MAQGDDGQTNPTTDQSNLFLSGTMAVKEETLTKTQQQQQNNLRDLSAISTELICERASEIAATSYANEGVSVEEVMAQGDDGQTNPTTD</sequence>
<protein>
    <submittedName>
        <fullName evidence="3">Uncharacterized protein</fullName>
    </submittedName>
</protein>
<dbReference type="WBParaSite" id="ALUE_0002342601-mRNA-1">
    <property type="protein sequence ID" value="ALUE_0002342601-mRNA-1"/>
    <property type="gene ID" value="ALUE_0002342601"/>
</dbReference>
<name>A0A0M3IXE8_ASCLU</name>
<keyword evidence="2" id="KW-1185">Reference proteome</keyword>
<evidence type="ECO:0000256" key="1">
    <source>
        <dbReference type="SAM" id="MobiDB-lite"/>
    </source>
</evidence>
<accession>A0A0M3IXE8</accession>